<name>H1VCQ1_COLHI</name>
<dbReference type="Proteomes" id="UP000007174">
    <property type="component" value="Unassembled WGS sequence"/>
</dbReference>
<accession>H1VCQ1</accession>
<dbReference type="HOGENOM" id="CLU_3124946_0_0_1"/>
<reference evidence="2" key="1">
    <citation type="journal article" date="2012" name="Nat. Genet.">
        <title>Lifestyle transitions in plant pathogenic Colletotrichum fungi deciphered by genome and transcriptome analyses.</title>
        <authorList>
            <person name="O'Connell R.J."/>
            <person name="Thon M.R."/>
            <person name="Hacquard S."/>
            <person name="Amyotte S.G."/>
            <person name="Kleemann J."/>
            <person name="Torres M.F."/>
            <person name="Damm U."/>
            <person name="Buiate E.A."/>
            <person name="Epstein L."/>
            <person name="Alkan N."/>
            <person name="Altmueller J."/>
            <person name="Alvarado-Balderrama L."/>
            <person name="Bauser C.A."/>
            <person name="Becker C."/>
            <person name="Birren B.W."/>
            <person name="Chen Z."/>
            <person name="Choi J."/>
            <person name="Crouch J.A."/>
            <person name="Duvick J.P."/>
            <person name="Farman M.A."/>
            <person name="Gan P."/>
            <person name="Heiman D."/>
            <person name="Henrissat B."/>
            <person name="Howard R.J."/>
            <person name="Kabbage M."/>
            <person name="Koch C."/>
            <person name="Kracher B."/>
            <person name="Kubo Y."/>
            <person name="Law A.D."/>
            <person name="Lebrun M.-H."/>
            <person name="Lee Y.-H."/>
            <person name="Miyara I."/>
            <person name="Moore N."/>
            <person name="Neumann U."/>
            <person name="Nordstroem K."/>
            <person name="Panaccione D.G."/>
            <person name="Panstruga R."/>
            <person name="Place M."/>
            <person name="Proctor R.H."/>
            <person name="Prusky D."/>
            <person name="Rech G."/>
            <person name="Reinhardt R."/>
            <person name="Rollins J.A."/>
            <person name="Rounsley S."/>
            <person name="Schardl C.L."/>
            <person name="Schwartz D.C."/>
            <person name="Shenoy N."/>
            <person name="Shirasu K."/>
            <person name="Sikhakolli U.R."/>
            <person name="Stueber K."/>
            <person name="Sukno S.A."/>
            <person name="Sweigard J.A."/>
            <person name="Takano Y."/>
            <person name="Takahara H."/>
            <person name="Trail F."/>
            <person name="van der Does H.C."/>
            <person name="Voll L.M."/>
            <person name="Will I."/>
            <person name="Young S."/>
            <person name="Zeng Q."/>
            <person name="Zhang J."/>
            <person name="Zhou S."/>
            <person name="Dickman M.B."/>
            <person name="Schulze-Lefert P."/>
            <person name="Ver Loren van Themaat E."/>
            <person name="Ma L.-J."/>
            <person name="Vaillancourt L.J."/>
        </authorList>
    </citation>
    <scope>NUCLEOTIDE SEQUENCE [LARGE SCALE GENOMIC DNA]</scope>
    <source>
        <strain evidence="2">IMI 349063</strain>
    </source>
</reference>
<evidence type="ECO:0000313" key="2">
    <source>
        <dbReference type="Proteomes" id="UP000007174"/>
    </source>
</evidence>
<dbReference type="EMBL" id="CACQ02002753">
    <property type="protein sequence ID" value="CCF38004.1"/>
    <property type="molecule type" value="Genomic_DNA"/>
</dbReference>
<protein>
    <submittedName>
        <fullName evidence="1">Uncharacterized protein</fullName>
    </submittedName>
</protein>
<evidence type="ECO:0000313" key="1">
    <source>
        <dbReference type="EMBL" id="CCF38004.1"/>
    </source>
</evidence>
<gene>
    <name evidence="1" type="ORF">CH063_09210</name>
</gene>
<dbReference type="AlphaFoldDB" id="H1VCQ1"/>
<organism evidence="1 2">
    <name type="scientific">Colletotrichum higginsianum (strain IMI 349063)</name>
    <name type="common">Crucifer anthracnose fungus</name>
    <dbReference type="NCBI Taxonomy" id="759273"/>
    <lineage>
        <taxon>Eukaryota</taxon>
        <taxon>Fungi</taxon>
        <taxon>Dikarya</taxon>
        <taxon>Ascomycota</taxon>
        <taxon>Pezizomycotina</taxon>
        <taxon>Sordariomycetes</taxon>
        <taxon>Hypocreomycetidae</taxon>
        <taxon>Glomerellales</taxon>
        <taxon>Glomerellaceae</taxon>
        <taxon>Colletotrichum</taxon>
        <taxon>Colletotrichum destructivum species complex</taxon>
    </lineage>
</organism>
<sequence>MASQKCRRLPDAGEANYRDLALKAVRFARLLENPISPLFWPHFRCVQPLY</sequence>
<proteinExistence type="predicted"/>